<feature type="region of interest" description="Disordered" evidence="1">
    <location>
        <begin position="1"/>
        <end position="33"/>
    </location>
</feature>
<dbReference type="EMBL" id="JPGN01000034">
    <property type="protein sequence ID" value="KFI19895.1"/>
    <property type="molecule type" value="Genomic_DNA"/>
</dbReference>
<gene>
    <name evidence="2" type="ORF">IB75_05700</name>
</gene>
<comment type="caution">
    <text evidence="2">The sequence shown here is derived from an EMBL/GenBank/DDBJ whole genome shotgun (WGS) entry which is preliminary data.</text>
</comment>
<dbReference type="HOGENOM" id="CLU_173065_2_0_6"/>
<protein>
    <submittedName>
        <fullName evidence="2">Uncharacterized protein</fullName>
    </submittedName>
</protein>
<dbReference type="Proteomes" id="UP000028839">
    <property type="component" value="Unassembled WGS sequence"/>
</dbReference>
<reference evidence="2 3" key="1">
    <citation type="submission" date="2014-07" db="EMBL/GenBank/DDBJ databases">
        <title>Comparative analysis of Nitrosococcus oceani genome inventories of strains from Pacific and Atlantic gyres.</title>
        <authorList>
            <person name="Lim C.K."/>
            <person name="Wang L."/>
            <person name="Sayavedra-Soto L.A."/>
            <person name="Klotz M.G."/>
        </authorList>
    </citation>
    <scope>NUCLEOTIDE SEQUENCE [LARGE SCALE GENOMIC DNA]</scope>
    <source>
        <strain evidence="2 3">C-27</strain>
    </source>
</reference>
<name>A0A0E2Z8E8_9GAMM</name>
<proteinExistence type="predicted"/>
<dbReference type="AlphaFoldDB" id="A0A0E2Z8E8"/>
<sequence length="96" mass="10675">MVSESSAQDVLRSQSRSNMSHNTESDDMRPEYDFSGGVRGKHYKAYRKGTNVVLLDPDVAEVFKNSESVNRALRLLMDLGGKEIQRNLTKGSSGHS</sequence>
<organism evidence="2 3">
    <name type="scientific">Nitrosococcus oceani C-27</name>
    <dbReference type="NCBI Taxonomy" id="314279"/>
    <lineage>
        <taxon>Bacteria</taxon>
        <taxon>Pseudomonadati</taxon>
        <taxon>Pseudomonadota</taxon>
        <taxon>Gammaproteobacteria</taxon>
        <taxon>Chromatiales</taxon>
        <taxon>Chromatiaceae</taxon>
        <taxon>Nitrosococcus</taxon>
    </lineage>
</organism>
<evidence type="ECO:0000313" key="2">
    <source>
        <dbReference type="EMBL" id="KFI19895.1"/>
    </source>
</evidence>
<accession>A0A0E2Z8E8</accession>
<feature type="compositionally biased region" description="Basic and acidic residues" evidence="1">
    <location>
        <begin position="23"/>
        <end position="32"/>
    </location>
</feature>
<evidence type="ECO:0000313" key="3">
    <source>
        <dbReference type="Proteomes" id="UP000028839"/>
    </source>
</evidence>
<feature type="compositionally biased region" description="Polar residues" evidence="1">
    <location>
        <begin position="1"/>
        <end position="22"/>
    </location>
</feature>
<evidence type="ECO:0000256" key="1">
    <source>
        <dbReference type="SAM" id="MobiDB-lite"/>
    </source>
</evidence>